<proteinExistence type="predicted"/>
<keyword evidence="3" id="KW-1185">Reference proteome</keyword>
<dbReference type="RefSeq" id="XP_067062485.1">
    <property type="nucleotide sequence ID" value="XM_067207182.1"/>
</dbReference>
<dbReference type="EMBL" id="JAFHLR010000026">
    <property type="protein sequence ID" value="KAG5476252.1"/>
    <property type="molecule type" value="Genomic_DNA"/>
</dbReference>
<feature type="region of interest" description="Disordered" evidence="1">
    <location>
        <begin position="556"/>
        <end position="577"/>
    </location>
</feature>
<feature type="region of interest" description="Disordered" evidence="1">
    <location>
        <begin position="101"/>
        <end position="127"/>
    </location>
</feature>
<feature type="region of interest" description="Disordered" evidence="1">
    <location>
        <begin position="271"/>
        <end position="299"/>
    </location>
</feature>
<reference evidence="3" key="2">
    <citation type="journal article" date="2021" name="Sci. Data">
        <title>Chromosome-scale genome sequencing, assembly and annotation of six genomes from subfamily Leishmaniinae.</title>
        <authorList>
            <person name="Almutairi H."/>
            <person name="Urbaniak M.D."/>
            <person name="Bates M.D."/>
            <person name="Jariyapan N."/>
            <person name="Kwakye-Nuako G."/>
            <person name="Thomaz Soccol V."/>
            <person name="Al-Salem W.S."/>
            <person name="Dillon R.J."/>
            <person name="Bates P.A."/>
            <person name="Gatherer D."/>
        </authorList>
    </citation>
    <scope>NUCLEOTIDE SEQUENCE [LARGE SCALE GENOMIC DNA]</scope>
</reference>
<dbReference type="AlphaFoldDB" id="A0A836GYN9"/>
<dbReference type="GeneID" id="92361116"/>
<name>A0A836GYN9_9TRYP</name>
<sequence length="813" mass="87639">MTDHTIGSATRSGNGVGITSVLDDSSLLRNLIKTAKSAHSTLGRALDTNLSHQRFGGAEMEPSALTMNWRERKRQIRLQREMQAACDAIHLRATVTQREPCGGVSGASATGTAPRAPATSTLSAGGTVMDDTADRSQLFIQALPTMAPSMTAAADDGKEALGGTKIGGDDRGYITLIGAVPTYSTTRLIEDNYELVSSFRAYRTDALRTEQQTALRDVSAPHPDLLQQLAPLVQQDQGGEAAPQHLLVDRETLPYHLRQLYRRYRASESMSAAHAEGGEDAAVHSPESPSPADGATTPAVGAPITAAAKGTWAFTCQGRPQITGAQYSGLVGGAGGKDGSELCRRRLPGHRQPCLGQYQVRYTVVEPRVCGGYVAPQAHVRDNQLQSDATQRTLSATGDNGTTGGQTQREDWFAATSPSGLHTAAAEATSHRGVSTHGRNVKGSSMFISESPRQMKHGTAAPDVFYWPYPDVRSTSKRVPCLVQLDNPTSQRRREPLISGVPGSVYEVCGDIAANQPRTVVMDRTTGRGSHWYSRAPTKSSGESLDVDDALRATRPKERAATMLPRSHASSPNADRARALSEVDTSVSVERNLAYPQSLVGDPTQLAHTRDLGKVLSRAKREEIMMRNIGSGAGDGALPGYTEEACELMQRRSRSTLIHPRAPGHQPLHAPNITELGEVPSLALTKPRVGCTTDLGKGQARPVHLLPLRDLTYDAEPGYVLTGPRVKGTPSIGRTVTRQQVRQRAAKEGCGAPVMYDPTDYLDPHAKLVPDFEKQITKENEFRGHRVQSERYLRLFPSAPGPGHYTVNYSQVE</sequence>
<accession>A0A836GYN9</accession>
<evidence type="ECO:0000313" key="2">
    <source>
        <dbReference type="EMBL" id="KAG5476252.1"/>
    </source>
</evidence>
<comment type="caution">
    <text evidence="2">The sequence shown here is derived from an EMBL/GenBank/DDBJ whole genome shotgun (WGS) entry which is preliminary data.</text>
</comment>
<dbReference type="KEGG" id="loi:92361116"/>
<evidence type="ECO:0000313" key="3">
    <source>
        <dbReference type="Proteomes" id="UP000674143"/>
    </source>
</evidence>
<gene>
    <name evidence="2" type="ORF">LSCM4_05232</name>
</gene>
<evidence type="ECO:0000256" key="1">
    <source>
        <dbReference type="SAM" id="MobiDB-lite"/>
    </source>
</evidence>
<organism evidence="2 3">
    <name type="scientific">Leishmania orientalis</name>
    <dbReference type="NCBI Taxonomy" id="2249476"/>
    <lineage>
        <taxon>Eukaryota</taxon>
        <taxon>Discoba</taxon>
        <taxon>Euglenozoa</taxon>
        <taxon>Kinetoplastea</taxon>
        <taxon>Metakinetoplastina</taxon>
        <taxon>Trypanosomatida</taxon>
        <taxon>Trypanosomatidae</taxon>
        <taxon>Leishmaniinae</taxon>
        <taxon>Leishmania</taxon>
    </lineage>
</organism>
<dbReference type="Proteomes" id="UP000674143">
    <property type="component" value="Unassembled WGS sequence"/>
</dbReference>
<protein>
    <submittedName>
        <fullName evidence="2">Uncharacterized protein</fullName>
    </submittedName>
</protein>
<reference evidence="3" key="1">
    <citation type="journal article" date="2021" name="Microbiol. Resour. Announc.">
        <title>LGAAP: Leishmaniinae Genome Assembly and Annotation Pipeline.</title>
        <authorList>
            <person name="Almutairi H."/>
            <person name="Urbaniak M.D."/>
            <person name="Bates M.D."/>
            <person name="Jariyapan N."/>
            <person name="Kwakye-Nuako G."/>
            <person name="Thomaz-Soccol V."/>
            <person name="Al-Salem W.S."/>
            <person name="Dillon R.J."/>
            <person name="Bates P.A."/>
            <person name="Gatherer D."/>
        </authorList>
    </citation>
    <scope>NUCLEOTIDE SEQUENCE [LARGE SCALE GENOMIC DNA]</scope>
</reference>